<evidence type="ECO:0000256" key="1">
    <source>
        <dbReference type="ARBA" id="ARBA00007623"/>
    </source>
</evidence>
<keyword evidence="3" id="KW-0378">Hydrolase</keyword>
<dbReference type="InterPro" id="IPR001300">
    <property type="entry name" value="Peptidase_C2_calpain_cat"/>
</dbReference>
<dbReference type="GO" id="GO:0006508">
    <property type="term" value="P:proteolysis"/>
    <property type="evidence" value="ECO:0007669"/>
    <property type="project" value="UniProtKB-KW"/>
</dbReference>
<dbReference type="GO" id="GO:0004198">
    <property type="term" value="F:calcium-dependent cysteine-type endopeptidase activity"/>
    <property type="evidence" value="ECO:0007669"/>
    <property type="project" value="InterPro"/>
</dbReference>
<dbReference type="Gene3D" id="3.90.70.10">
    <property type="entry name" value="Cysteine proteinases"/>
    <property type="match status" value="1"/>
</dbReference>
<dbReference type="SUPFAM" id="SSF54001">
    <property type="entry name" value="Cysteine proteinases"/>
    <property type="match status" value="1"/>
</dbReference>
<sequence length="87" mass="10069">ETLMGASIYKNETDPPGEIHMENGLRKGHAYSITNFQEVTTGRGIVNLIRLRNPWGHTEWTGKWSDGSREMMQFSEQKKKEYQLVNN</sequence>
<dbReference type="GO" id="GO:0005737">
    <property type="term" value="C:cytoplasm"/>
    <property type="evidence" value="ECO:0007669"/>
    <property type="project" value="TreeGrafter"/>
</dbReference>
<dbReference type="InterPro" id="IPR038765">
    <property type="entry name" value="Papain-like_cys_pep_sf"/>
</dbReference>
<reference evidence="8" key="1">
    <citation type="submission" date="2014-12" db="EMBL/GenBank/DDBJ databases">
        <title>Insight into the proteome of Arion vulgaris.</title>
        <authorList>
            <person name="Aradska J."/>
            <person name="Bulat T."/>
            <person name="Smidak R."/>
            <person name="Sarate P."/>
            <person name="Gangsoo J."/>
            <person name="Sialana F."/>
            <person name="Bilban M."/>
            <person name="Lubec G."/>
        </authorList>
    </citation>
    <scope>NUCLEOTIDE SEQUENCE</scope>
    <source>
        <tissue evidence="8">Skin</tissue>
    </source>
</reference>
<evidence type="ECO:0000256" key="6">
    <source>
        <dbReference type="PROSITE-ProRule" id="PRU00239"/>
    </source>
</evidence>
<feature type="active site" evidence="5">
    <location>
        <position position="29"/>
    </location>
</feature>
<comment type="caution">
    <text evidence="6">Lacks conserved residue(s) required for the propagation of feature annotation.</text>
</comment>
<dbReference type="PROSITE" id="PS50203">
    <property type="entry name" value="CALPAIN_CAT"/>
    <property type="match status" value="1"/>
</dbReference>
<protein>
    <recommendedName>
        <fullName evidence="7">Calpain catalytic domain-containing protein</fullName>
    </recommendedName>
</protein>
<evidence type="ECO:0000259" key="7">
    <source>
        <dbReference type="PROSITE" id="PS50203"/>
    </source>
</evidence>
<accession>A0A0B7A9L2</accession>
<evidence type="ECO:0000313" key="8">
    <source>
        <dbReference type="EMBL" id="CEK76675.1"/>
    </source>
</evidence>
<comment type="similarity">
    <text evidence="1">Belongs to the peptidase C2 family.</text>
</comment>
<dbReference type="InterPro" id="IPR022684">
    <property type="entry name" value="Calpain_cysteine_protease"/>
</dbReference>
<dbReference type="PANTHER" id="PTHR10183">
    <property type="entry name" value="CALPAIN"/>
    <property type="match status" value="1"/>
</dbReference>
<dbReference type="AlphaFoldDB" id="A0A0B7A9L2"/>
<name>A0A0B7A9L2_9EUPU</name>
<dbReference type="PANTHER" id="PTHR10183:SF379">
    <property type="entry name" value="CALPAIN-5"/>
    <property type="match status" value="1"/>
</dbReference>
<evidence type="ECO:0000256" key="4">
    <source>
        <dbReference type="ARBA" id="ARBA00022807"/>
    </source>
</evidence>
<evidence type="ECO:0000256" key="2">
    <source>
        <dbReference type="ARBA" id="ARBA00022670"/>
    </source>
</evidence>
<feature type="non-terminal residue" evidence="8">
    <location>
        <position position="87"/>
    </location>
</feature>
<feature type="domain" description="Calpain catalytic" evidence="7">
    <location>
        <begin position="18"/>
        <end position="87"/>
    </location>
</feature>
<proteinExistence type="inferred from homology"/>
<gene>
    <name evidence="8" type="primary">ORF101031</name>
</gene>
<keyword evidence="2" id="KW-0645">Protease</keyword>
<feature type="active site" evidence="5">
    <location>
        <position position="53"/>
    </location>
</feature>
<evidence type="ECO:0000256" key="3">
    <source>
        <dbReference type="ARBA" id="ARBA00022801"/>
    </source>
</evidence>
<dbReference type="EMBL" id="HACG01029810">
    <property type="protein sequence ID" value="CEK76675.1"/>
    <property type="molecule type" value="Transcribed_RNA"/>
</dbReference>
<feature type="non-terminal residue" evidence="8">
    <location>
        <position position="1"/>
    </location>
</feature>
<evidence type="ECO:0000256" key="5">
    <source>
        <dbReference type="PIRSR" id="PIRSR622684-1"/>
    </source>
</evidence>
<organism evidence="8">
    <name type="scientific">Arion vulgaris</name>
    <dbReference type="NCBI Taxonomy" id="1028688"/>
    <lineage>
        <taxon>Eukaryota</taxon>
        <taxon>Metazoa</taxon>
        <taxon>Spiralia</taxon>
        <taxon>Lophotrochozoa</taxon>
        <taxon>Mollusca</taxon>
        <taxon>Gastropoda</taxon>
        <taxon>Heterobranchia</taxon>
        <taxon>Euthyneura</taxon>
        <taxon>Panpulmonata</taxon>
        <taxon>Eupulmonata</taxon>
        <taxon>Stylommatophora</taxon>
        <taxon>Helicina</taxon>
        <taxon>Arionoidea</taxon>
        <taxon>Arionidae</taxon>
        <taxon>Arion</taxon>
    </lineage>
</organism>
<dbReference type="Pfam" id="PF00648">
    <property type="entry name" value="Peptidase_C2"/>
    <property type="match status" value="1"/>
</dbReference>
<keyword evidence="4" id="KW-0788">Thiol protease</keyword>